<dbReference type="PROSITE" id="PS00107">
    <property type="entry name" value="PROTEIN_KINASE_ATP"/>
    <property type="match status" value="1"/>
</dbReference>
<keyword evidence="2 4" id="KW-0547">Nucleotide-binding</keyword>
<dbReference type="Pfam" id="PF07714">
    <property type="entry name" value="PK_Tyr_Ser-Thr"/>
    <property type="match status" value="1"/>
</dbReference>
<dbReference type="InterPro" id="IPR051681">
    <property type="entry name" value="Ser/Thr_Kinases-Pseudokinases"/>
</dbReference>
<feature type="domain" description="Protein kinase" evidence="5">
    <location>
        <begin position="341"/>
        <end position="639"/>
    </location>
</feature>
<name>A0A9W6Z7T3_9STRA</name>
<evidence type="ECO:0000256" key="3">
    <source>
        <dbReference type="ARBA" id="ARBA00022840"/>
    </source>
</evidence>
<keyword evidence="3 4" id="KW-0067">ATP-binding</keyword>
<dbReference type="Gene3D" id="1.10.510.10">
    <property type="entry name" value="Transferase(Phosphotransferase) domain 1"/>
    <property type="match status" value="1"/>
</dbReference>
<keyword evidence="1" id="KW-0723">Serine/threonine-protein kinase</keyword>
<dbReference type="InterPro" id="IPR000719">
    <property type="entry name" value="Prot_kinase_dom"/>
</dbReference>
<keyword evidence="1" id="KW-0418">Kinase</keyword>
<dbReference type="InterPro" id="IPR008271">
    <property type="entry name" value="Ser/Thr_kinase_AS"/>
</dbReference>
<organism evidence="6 7">
    <name type="scientific">Triparma laevis f. longispina</name>
    <dbReference type="NCBI Taxonomy" id="1714387"/>
    <lineage>
        <taxon>Eukaryota</taxon>
        <taxon>Sar</taxon>
        <taxon>Stramenopiles</taxon>
        <taxon>Ochrophyta</taxon>
        <taxon>Bolidophyceae</taxon>
        <taxon>Parmales</taxon>
        <taxon>Triparmaceae</taxon>
        <taxon>Triparma</taxon>
    </lineage>
</organism>
<dbReference type="InterPro" id="IPR001245">
    <property type="entry name" value="Ser-Thr/Tyr_kinase_cat_dom"/>
</dbReference>
<accession>A0A9W6Z7T3</accession>
<sequence length="649" mass="71467">MSDSGSSRAGSSGDPRPAWYIEQQDSCLIEYPEYTCVNPDDYTEHICQWAEADNIEVCRENFVCETTGKIVPYINPFFTQTLPYCCDIFSVIVDIALANKELWVGLSDADKFRAVADTIVRDDAPACHKSLVCSFKPNGQPNPCKYNLDLMLIPFADVFPDAERSLSTVISARCDSYEILSEYNGVFEDCEDAGRYDPYPPNPVVEESGKIDPAVIGGGVGGVAALILLTLFCVCFSKTKNTKNSSPHTHTHEKIAPTMAAIVPTMPPASTITTPAANPPVPIPLPGEPNKSLASGETQRLMFDSPTSTPSLVTVADSSSHNIDPSLLVSSNNVQFERDEKGDRKVIGRGAFGNVLVGSYFGTQCACKEILPTALNDENVERFLLELKLIGKLRHPNIVQCLGVVWSSDDRCILFELCGHGSLDSFIKKFPELHLLTWRKSREGRKFMKAAMQQQLMSGETTVNHRVLMSGQGLKSEWALQVARGCAFLHAQNPPIVHRDLKCGNVLISNDLTAKITDFGESRAISGIDENTLTTVGTPYFMAPEIFSADAGVEQYNNMVDVYSYGIFLLEIFWNGEIKKAFKNMGPMIIMNRVGKGWRPDLKAVREADPGLAEIIEKCWDADPSKRPTFEDLVGALMVRAQEDESSLK</sequence>
<dbReference type="GO" id="GO:0005524">
    <property type="term" value="F:ATP binding"/>
    <property type="evidence" value="ECO:0007669"/>
    <property type="project" value="UniProtKB-UniRule"/>
</dbReference>
<dbReference type="PANTHER" id="PTHR44329">
    <property type="entry name" value="SERINE/THREONINE-PROTEIN KINASE TNNI3K-RELATED"/>
    <property type="match status" value="1"/>
</dbReference>
<protein>
    <recommendedName>
        <fullName evidence="5">Protein kinase domain-containing protein</fullName>
    </recommendedName>
</protein>
<dbReference type="InterPro" id="IPR011009">
    <property type="entry name" value="Kinase-like_dom_sf"/>
</dbReference>
<evidence type="ECO:0000256" key="2">
    <source>
        <dbReference type="ARBA" id="ARBA00022741"/>
    </source>
</evidence>
<keyword evidence="1" id="KW-0808">Transferase</keyword>
<dbReference type="GO" id="GO:0004674">
    <property type="term" value="F:protein serine/threonine kinase activity"/>
    <property type="evidence" value="ECO:0007669"/>
    <property type="project" value="UniProtKB-KW"/>
</dbReference>
<dbReference type="SMART" id="SM00220">
    <property type="entry name" value="S_TKc"/>
    <property type="match status" value="1"/>
</dbReference>
<keyword evidence="7" id="KW-1185">Reference proteome</keyword>
<proteinExistence type="predicted"/>
<dbReference type="PROSITE" id="PS50011">
    <property type="entry name" value="PROTEIN_KINASE_DOM"/>
    <property type="match status" value="1"/>
</dbReference>
<evidence type="ECO:0000313" key="7">
    <source>
        <dbReference type="Proteomes" id="UP001165122"/>
    </source>
</evidence>
<feature type="binding site" evidence="4">
    <location>
        <position position="368"/>
    </location>
    <ligand>
        <name>ATP</name>
        <dbReference type="ChEBI" id="CHEBI:30616"/>
    </ligand>
</feature>
<comment type="caution">
    <text evidence="6">The sequence shown here is derived from an EMBL/GenBank/DDBJ whole genome shotgun (WGS) entry which is preliminary data.</text>
</comment>
<dbReference type="OrthoDB" id="4062651at2759"/>
<gene>
    <name evidence="6" type="ORF">TrLO_g15502</name>
</gene>
<evidence type="ECO:0000259" key="5">
    <source>
        <dbReference type="PROSITE" id="PS50011"/>
    </source>
</evidence>
<evidence type="ECO:0000313" key="6">
    <source>
        <dbReference type="EMBL" id="GMH48989.1"/>
    </source>
</evidence>
<dbReference type="InterPro" id="IPR017441">
    <property type="entry name" value="Protein_kinase_ATP_BS"/>
</dbReference>
<evidence type="ECO:0000256" key="1">
    <source>
        <dbReference type="ARBA" id="ARBA00022527"/>
    </source>
</evidence>
<dbReference type="Proteomes" id="UP001165122">
    <property type="component" value="Unassembled WGS sequence"/>
</dbReference>
<dbReference type="SUPFAM" id="SSF56112">
    <property type="entry name" value="Protein kinase-like (PK-like)"/>
    <property type="match status" value="1"/>
</dbReference>
<evidence type="ECO:0000256" key="4">
    <source>
        <dbReference type="PROSITE-ProRule" id="PRU10141"/>
    </source>
</evidence>
<dbReference type="PROSITE" id="PS00108">
    <property type="entry name" value="PROTEIN_KINASE_ST"/>
    <property type="match status" value="1"/>
</dbReference>
<dbReference type="AlphaFoldDB" id="A0A9W6Z7T3"/>
<reference evidence="7" key="1">
    <citation type="journal article" date="2023" name="Commun. Biol.">
        <title>Genome analysis of Parmales, the sister group of diatoms, reveals the evolutionary specialization of diatoms from phago-mixotrophs to photoautotrophs.</title>
        <authorList>
            <person name="Ban H."/>
            <person name="Sato S."/>
            <person name="Yoshikawa S."/>
            <person name="Yamada K."/>
            <person name="Nakamura Y."/>
            <person name="Ichinomiya M."/>
            <person name="Sato N."/>
            <person name="Blanc-Mathieu R."/>
            <person name="Endo H."/>
            <person name="Kuwata A."/>
            <person name="Ogata H."/>
        </authorList>
    </citation>
    <scope>NUCLEOTIDE SEQUENCE [LARGE SCALE GENOMIC DNA]</scope>
    <source>
        <strain evidence="7">NIES 3700</strain>
    </source>
</reference>
<dbReference type="EMBL" id="BRXW01000377">
    <property type="protein sequence ID" value="GMH48989.1"/>
    <property type="molecule type" value="Genomic_DNA"/>
</dbReference>